<protein>
    <submittedName>
        <fullName evidence="1">Uncharacterized protein</fullName>
    </submittedName>
</protein>
<comment type="caution">
    <text evidence="1">The sequence shown here is derived from an EMBL/GenBank/DDBJ whole genome shotgun (WGS) entry which is preliminary data.</text>
</comment>
<dbReference type="EMBL" id="JACJQU010000027">
    <property type="protein sequence ID" value="MBD2296679.1"/>
    <property type="molecule type" value="Genomic_DNA"/>
</dbReference>
<accession>A0A926WLJ4</accession>
<evidence type="ECO:0000313" key="2">
    <source>
        <dbReference type="Proteomes" id="UP000662185"/>
    </source>
</evidence>
<name>A0A926WLJ4_9NOST</name>
<evidence type="ECO:0000313" key="1">
    <source>
        <dbReference type="EMBL" id="MBD2296679.1"/>
    </source>
</evidence>
<dbReference type="RefSeq" id="WP_190564794.1">
    <property type="nucleotide sequence ID" value="NZ_JACJQU010000027.1"/>
</dbReference>
<reference evidence="2" key="1">
    <citation type="journal article" date="2020" name="ISME J.">
        <title>Comparative genomics reveals insights into cyanobacterial evolution and habitat adaptation.</title>
        <authorList>
            <person name="Chen M.Y."/>
            <person name="Teng W.K."/>
            <person name="Zhao L."/>
            <person name="Hu C.X."/>
            <person name="Zhou Y.K."/>
            <person name="Han B.P."/>
            <person name="Song L.R."/>
            <person name="Shu W.S."/>
        </authorList>
    </citation>
    <scope>NUCLEOTIDE SEQUENCE [LARGE SCALE GENOMIC DNA]</scope>
    <source>
        <strain evidence="2">FACHB-251</strain>
    </source>
</reference>
<keyword evidence="2" id="KW-1185">Reference proteome</keyword>
<dbReference type="AlphaFoldDB" id="A0A926WLJ4"/>
<sequence>MINKQVSKLERFYEDISDETGEYFSGGQGRYTPPTGGYGGAYTPPTGGQYGIYTPPQSGIWPPFSTGITATTPGERFTCYLDPYGRATHCTSELPPY</sequence>
<dbReference type="Proteomes" id="UP000662185">
    <property type="component" value="Unassembled WGS sequence"/>
</dbReference>
<proteinExistence type="predicted"/>
<gene>
    <name evidence="1" type="ORF">H6G06_25150</name>
</gene>
<organism evidence="1 2">
    <name type="scientific">Anabaena sphaerica FACHB-251</name>
    <dbReference type="NCBI Taxonomy" id="2692883"/>
    <lineage>
        <taxon>Bacteria</taxon>
        <taxon>Bacillati</taxon>
        <taxon>Cyanobacteriota</taxon>
        <taxon>Cyanophyceae</taxon>
        <taxon>Nostocales</taxon>
        <taxon>Nostocaceae</taxon>
        <taxon>Anabaena</taxon>
    </lineage>
</organism>